<accession>A0AAW3ZJC8</accession>
<evidence type="ECO:0000259" key="2">
    <source>
        <dbReference type="Pfam" id="PF01578"/>
    </source>
</evidence>
<dbReference type="Pfam" id="PF01578">
    <property type="entry name" value="Cytochrom_C_asm"/>
    <property type="match status" value="1"/>
</dbReference>
<proteinExistence type="predicted"/>
<feature type="transmembrane region" description="Helical" evidence="1">
    <location>
        <begin position="93"/>
        <end position="112"/>
    </location>
</feature>
<dbReference type="InterPro" id="IPR002541">
    <property type="entry name" value="Cyt_c_assembly"/>
</dbReference>
<protein>
    <submittedName>
        <fullName evidence="3">Cytochrome c biogenesis protein CcsA</fullName>
    </submittedName>
</protein>
<dbReference type="Proteomes" id="UP000613768">
    <property type="component" value="Unassembled WGS sequence"/>
</dbReference>
<dbReference type="GO" id="GO:0005886">
    <property type="term" value="C:plasma membrane"/>
    <property type="evidence" value="ECO:0007669"/>
    <property type="project" value="TreeGrafter"/>
</dbReference>
<feature type="transmembrane region" description="Helical" evidence="1">
    <location>
        <begin position="124"/>
        <end position="148"/>
    </location>
</feature>
<keyword evidence="1" id="KW-1133">Transmembrane helix</keyword>
<gene>
    <name evidence="3" type="primary">ccsA</name>
    <name evidence="3" type="ORF">IFO71_10595</name>
</gene>
<evidence type="ECO:0000313" key="3">
    <source>
        <dbReference type="EMBL" id="MBD8526185.1"/>
    </source>
</evidence>
<organism evidence="3 4">
    <name type="scientific">Pseudomarimonas arenosa</name>
    <dbReference type="NCBI Taxonomy" id="2774145"/>
    <lineage>
        <taxon>Bacteria</taxon>
        <taxon>Pseudomonadati</taxon>
        <taxon>Pseudomonadota</taxon>
        <taxon>Gammaproteobacteria</taxon>
        <taxon>Lysobacterales</taxon>
        <taxon>Lysobacteraceae</taxon>
        <taxon>Pseudomarimonas</taxon>
    </lineage>
</organism>
<dbReference type="EMBL" id="JACYTR010000018">
    <property type="protein sequence ID" value="MBD8526185.1"/>
    <property type="molecule type" value="Genomic_DNA"/>
</dbReference>
<comment type="caution">
    <text evidence="3">The sequence shown here is derived from an EMBL/GenBank/DDBJ whole genome shotgun (WGS) entry which is preliminary data.</text>
</comment>
<dbReference type="InterPro" id="IPR052372">
    <property type="entry name" value="YpjD/HemX"/>
</dbReference>
<evidence type="ECO:0000313" key="4">
    <source>
        <dbReference type="Proteomes" id="UP000613768"/>
    </source>
</evidence>
<dbReference type="RefSeq" id="WP_192029606.1">
    <property type="nucleotide sequence ID" value="NZ_JACYTR010000018.1"/>
</dbReference>
<dbReference type="GO" id="GO:0017004">
    <property type="term" value="P:cytochrome complex assembly"/>
    <property type="evidence" value="ECO:0007669"/>
    <property type="project" value="InterPro"/>
</dbReference>
<evidence type="ECO:0000256" key="1">
    <source>
        <dbReference type="SAM" id="Phobius"/>
    </source>
</evidence>
<feature type="domain" description="Cytochrome c assembly protein" evidence="2">
    <location>
        <begin position="55"/>
        <end position="261"/>
    </location>
</feature>
<keyword evidence="1" id="KW-0472">Membrane</keyword>
<sequence length="267" mass="28883">MKWLAIAAILLYFAASWRLLRSGPNGAAPVDRPALLLGLNGGVLHIAFHIGTAMQANALALHFFLALSLVSAAMALVGTAVSFARHFDALGRVLYPFAAVLLAAAVLSYRAPPAGEALSWPLKVHALLALLAYATLALAALFACALWFQERLLRARALQHPLLRLLPPLVELESLMFRSIEAGFVLLTVALTIGAVFVENLFAQHLVHKTVLSVLSWSVFGALLIGRMRYGWRGRRAVTLTLLAMGLLLLAFFGSKFVLELVLNRNG</sequence>
<feature type="transmembrane region" description="Helical" evidence="1">
    <location>
        <begin position="237"/>
        <end position="259"/>
    </location>
</feature>
<feature type="transmembrane region" description="Helical" evidence="1">
    <location>
        <begin position="206"/>
        <end position="225"/>
    </location>
</feature>
<feature type="transmembrane region" description="Helical" evidence="1">
    <location>
        <begin position="59"/>
        <end position="81"/>
    </location>
</feature>
<keyword evidence="4" id="KW-1185">Reference proteome</keyword>
<reference evidence="3 4" key="1">
    <citation type="submission" date="2020-09" db="EMBL/GenBank/DDBJ databases">
        <title>Pseudoxanthomonas sp. CAU 1598 isolated from sand of Yaerae Beach.</title>
        <authorList>
            <person name="Kim W."/>
        </authorList>
    </citation>
    <scope>NUCLEOTIDE SEQUENCE [LARGE SCALE GENOMIC DNA]</scope>
    <source>
        <strain evidence="3 4">CAU 1598</strain>
    </source>
</reference>
<name>A0AAW3ZJC8_9GAMM</name>
<keyword evidence="1" id="KW-0812">Transmembrane</keyword>
<feature type="transmembrane region" description="Helical" evidence="1">
    <location>
        <begin position="182"/>
        <end position="200"/>
    </location>
</feature>
<dbReference type="PANTHER" id="PTHR38034:SF1">
    <property type="entry name" value="INNER MEMBRANE PROTEIN YPJD"/>
    <property type="match status" value="1"/>
</dbReference>
<dbReference type="PANTHER" id="PTHR38034">
    <property type="entry name" value="INNER MEMBRANE PROTEIN YPJD"/>
    <property type="match status" value="1"/>
</dbReference>
<dbReference type="AlphaFoldDB" id="A0AAW3ZJC8"/>
<dbReference type="GO" id="GO:0020037">
    <property type="term" value="F:heme binding"/>
    <property type="evidence" value="ECO:0007669"/>
    <property type="project" value="InterPro"/>
</dbReference>